<dbReference type="Proteomes" id="UP000325440">
    <property type="component" value="Unassembled WGS sequence"/>
</dbReference>
<protein>
    <submittedName>
        <fullName evidence="1">Uncharacterized protein</fullName>
    </submittedName>
</protein>
<dbReference type="AlphaFoldDB" id="A0A5E4MUZ8"/>
<sequence>MHRPPAPDVLSCLLPNAPLRASPTTTDAAVISTGVRPRRVGSVRGSRCVLYNAHASSLSDRTAATTKSSCQCHSVPAIVPANLQARLNSLSGWMAGETAS</sequence>
<accession>A0A5E4MUZ8</accession>
<keyword evidence="2" id="KW-1185">Reference proteome</keyword>
<evidence type="ECO:0000313" key="1">
    <source>
        <dbReference type="EMBL" id="VVC33847.1"/>
    </source>
</evidence>
<organism evidence="1 2">
    <name type="scientific">Cinara cedri</name>
    <dbReference type="NCBI Taxonomy" id="506608"/>
    <lineage>
        <taxon>Eukaryota</taxon>
        <taxon>Metazoa</taxon>
        <taxon>Ecdysozoa</taxon>
        <taxon>Arthropoda</taxon>
        <taxon>Hexapoda</taxon>
        <taxon>Insecta</taxon>
        <taxon>Pterygota</taxon>
        <taxon>Neoptera</taxon>
        <taxon>Paraneoptera</taxon>
        <taxon>Hemiptera</taxon>
        <taxon>Sternorrhyncha</taxon>
        <taxon>Aphidomorpha</taxon>
        <taxon>Aphidoidea</taxon>
        <taxon>Aphididae</taxon>
        <taxon>Lachninae</taxon>
        <taxon>Cinara</taxon>
    </lineage>
</organism>
<evidence type="ECO:0000313" key="2">
    <source>
        <dbReference type="Proteomes" id="UP000325440"/>
    </source>
</evidence>
<dbReference type="EMBL" id="CABPRJ010000976">
    <property type="protein sequence ID" value="VVC33847.1"/>
    <property type="molecule type" value="Genomic_DNA"/>
</dbReference>
<name>A0A5E4MUZ8_9HEMI</name>
<proteinExistence type="predicted"/>
<reference evidence="1 2" key="1">
    <citation type="submission" date="2019-08" db="EMBL/GenBank/DDBJ databases">
        <authorList>
            <person name="Alioto T."/>
            <person name="Alioto T."/>
            <person name="Gomez Garrido J."/>
        </authorList>
    </citation>
    <scope>NUCLEOTIDE SEQUENCE [LARGE SCALE GENOMIC DNA]</scope>
</reference>
<gene>
    <name evidence="1" type="ORF">CINCED_3A004342</name>
</gene>